<dbReference type="RefSeq" id="WP_184889231.1">
    <property type="nucleotide sequence ID" value="NZ_BAAAHD010000006.1"/>
</dbReference>
<dbReference type="Gene3D" id="1.10.287.130">
    <property type="match status" value="1"/>
</dbReference>
<feature type="domain" description="Histidine kinase" evidence="9">
    <location>
        <begin position="230"/>
        <end position="445"/>
    </location>
</feature>
<dbReference type="Pfam" id="PF00512">
    <property type="entry name" value="HisKA"/>
    <property type="match status" value="1"/>
</dbReference>
<accession>A0A7W7IJK4</accession>
<feature type="coiled-coil region" evidence="8">
    <location>
        <begin position="147"/>
        <end position="195"/>
    </location>
</feature>
<dbReference type="GO" id="GO:0005524">
    <property type="term" value="F:ATP binding"/>
    <property type="evidence" value="ECO:0007669"/>
    <property type="project" value="UniProtKB-KW"/>
</dbReference>
<evidence type="ECO:0000313" key="13">
    <source>
        <dbReference type="Proteomes" id="UP001501427"/>
    </source>
</evidence>
<reference evidence="10" key="4">
    <citation type="submission" date="2023-12" db="EMBL/GenBank/DDBJ databases">
        <authorList>
            <person name="Sun Q."/>
            <person name="Inoue M."/>
        </authorList>
    </citation>
    <scope>NUCLEOTIDE SEQUENCE</scope>
    <source>
        <strain evidence="10">JCM 10667</strain>
    </source>
</reference>
<dbReference type="EMBL" id="BAAAHD010000006">
    <property type="protein sequence ID" value="GAA0549181.1"/>
    <property type="molecule type" value="Genomic_DNA"/>
</dbReference>
<evidence type="ECO:0000256" key="1">
    <source>
        <dbReference type="ARBA" id="ARBA00000085"/>
    </source>
</evidence>
<dbReference type="PANTHER" id="PTHR43711">
    <property type="entry name" value="TWO-COMPONENT HISTIDINE KINASE"/>
    <property type="match status" value="1"/>
</dbReference>
<evidence type="ECO:0000313" key="12">
    <source>
        <dbReference type="Proteomes" id="UP000549343"/>
    </source>
</evidence>
<dbReference type="CDD" id="cd00082">
    <property type="entry name" value="HisKA"/>
    <property type="match status" value="1"/>
</dbReference>
<protein>
    <recommendedName>
        <fullName evidence="3">histidine kinase</fullName>
        <ecNumber evidence="3">2.7.13.3</ecNumber>
    </recommendedName>
</protein>
<evidence type="ECO:0000256" key="7">
    <source>
        <dbReference type="ARBA" id="ARBA00023012"/>
    </source>
</evidence>
<dbReference type="SMART" id="SM00387">
    <property type="entry name" value="HATPase_c"/>
    <property type="match status" value="1"/>
</dbReference>
<dbReference type="InterPro" id="IPR004358">
    <property type="entry name" value="Sig_transdc_His_kin-like_C"/>
</dbReference>
<dbReference type="Gene3D" id="3.30.565.10">
    <property type="entry name" value="Histidine kinase-like ATPase, C-terminal domain"/>
    <property type="match status" value="1"/>
</dbReference>
<sequence length="563" mass="60737">MADELMRLQLADEEGVFAVRQAGRHVAAALHCPHHDQVRVATALSELGRELYSSYGRVTVAFQLDRNPEGNPGLVIELVFDARPDVVIPGEGVTAAARLMDLVEEDGAGGLSLVRTRKNLPTGTRITDGELDELRLRLRQMHPVSALEELRTQNTELIESLEESQHRREELQELNAELEKTNQGVMALYAELSEELEKTNQGVVALYAELDEKTDQLREAVETKNRFWAAISHELRTPINGIVGLARLLLDPQNGSLDEEQKQQVSLVVDTGVALLGMVDELLDMAKAEQGRLEPRLGLTDTHSMLGQLTALLVPIAKSKSLTLTVDAADAPSVLVTDEVMLTRVLRNLLGNALKFTDAGEVRLTVRPAPDHVVFVVSDTGRGIAPADHERVFEEFYQVPGVSAAGTGLGLPYARRLVTLLGGDLSLESALGAGTTVTVRLPTDQPLADLGLRHVLVVHGEDASRRALRGLVEGGAGRVSEAPDAATALNLAASDAPDLVLLGSGEDLTALPPDAMVVAVTEGTVSGQPPPRADATLSRDHIDPVMLAETVRQVRERRTQGDR</sequence>
<dbReference type="PRINTS" id="PR00344">
    <property type="entry name" value="BCTRLSENSOR"/>
</dbReference>
<dbReference type="SUPFAM" id="SSF47384">
    <property type="entry name" value="Homodimeric domain of signal transducing histidine kinase"/>
    <property type="match status" value="1"/>
</dbReference>
<comment type="catalytic activity">
    <reaction evidence="1">
        <text>ATP + protein L-histidine = ADP + protein N-phospho-L-histidine.</text>
        <dbReference type="EC" id="2.7.13.3"/>
    </reaction>
</comment>
<dbReference type="InterPro" id="IPR050736">
    <property type="entry name" value="Sensor_HK_Regulatory"/>
</dbReference>
<dbReference type="InterPro" id="IPR003594">
    <property type="entry name" value="HATPase_dom"/>
</dbReference>
<keyword evidence="7" id="KW-0902">Two-component regulatory system</keyword>
<dbReference type="PROSITE" id="PS50109">
    <property type="entry name" value="HIS_KIN"/>
    <property type="match status" value="1"/>
</dbReference>
<dbReference type="GO" id="GO:0000155">
    <property type="term" value="F:phosphorelay sensor kinase activity"/>
    <property type="evidence" value="ECO:0007669"/>
    <property type="project" value="InterPro"/>
</dbReference>
<dbReference type="GO" id="GO:0005886">
    <property type="term" value="C:plasma membrane"/>
    <property type="evidence" value="ECO:0007669"/>
    <property type="project" value="UniProtKB-SubCell"/>
</dbReference>
<name>A0A7W7IJK4_9ACTN</name>
<evidence type="ECO:0000256" key="6">
    <source>
        <dbReference type="ARBA" id="ARBA00022777"/>
    </source>
</evidence>
<keyword evidence="13" id="KW-1185">Reference proteome</keyword>
<keyword evidence="8" id="KW-0175">Coiled coil</keyword>
<dbReference type="SMART" id="SM00388">
    <property type="entry name" value="HisKA"/>
    <property type="match status" value="1"/>
</dbReference>
<dbReference type="EC" id="2.7.13.3" evidence="3"/>
<keyword evidence="4" id="KW-0597">Phosphoprotein</keyword>
<dbReference type="InterPro" id="IPR005467">
    <property type="entry name" value="His_kinase_dom"/>
</dbReference>
<evidence type="ECO:0000256" key="2">
    <source>
        <dbReference type="ARBA" id="ARBA00004236"/>
    </source>
</evidence>
<evidence type="ECO:0000313" key="10">
    <source>
        <dbReference type="EMBL" id="GAA0549181.1"/>
    </source>
</evidence>
<dbReference type="InterPro" id="IPR036890">
    <property type="entry name" value="HATPase_C_sf"/>
</dbReference>
<reference evidence="13" key="2">
    <citation type="journal article" date="2019" name="Int. J. Syst. Evol. Microbiol.">
        <title>The Global Catalogue of Microorganisms (GCM) 10K type strain sequencing project: providing services to taxonomists for standard genome sequencing and annotation.</title>
        <authorList>
            <consortium name="The Broad Institute Genomics Platform"/>
            <consortium name="The Broad Institute Genome Sequencing Center for Infectious Disease"/>
            <person name="Wu L."/>
            <person name="Ma J."/>
        </authorList>
    </citation>
    <scope>NUCLEOTIDE SEQUENCE [LARGE SCALE GENOMIC DNA]</scope>
    <source>
        <strain evidence="13">JCM 10667</strain>
    </source>
</reference>
<dbReference type="PANTHER" id="PTHR43711:SF1">
    <property type="entry name" value="HISTIDINE KINASE 1"/>
    <property type="match status" value="1"/>
</dbReference>
<dbReference type="AlphaFoldDB" id="A0A7W7IJK4"/>
<comment type="caution">
    <text evidence="11">The sequence shown here is derived from an EMBL/GenBank/DDBJ whole genome shotgun (WGS) entry which is preliminary data.</text>
</comment>
<evidence type="ECO:0000313" key="11">
    <source>
        <dbReference type="EMBL" id="MBB4778286.1"/>
    </source>
</evidence>
<keyword evidence="6 11" id="KW-0418">Kinase</keyword>
<evidence type="ECO:0000259" key="9">
    <source>
        <dbReference type="PROSITE" id="PS50109"/>
    </source>
</evidence>
<organism evidence="11 12">
    <name type="scientific">Actinomadura livida</name>
    <dbReference type="NCBI Taxonomy" id="79909"/>
    <lineage>
        <taxon>Bacteria</taxon>
        <taxon>Bacillati</taxon>
        <taxon>Actinomycetota</taxon>
        <taxon>Actinomycetes</taxon>
        <taxon>Streptosporangiales</taxon>
        <taxon>Thermomonosporaceae</taxon>
        <taxon>Actinomadura</taxon>
    </lineage>
</organism>
<dbReference type="Pfam" id="PF02518">
    <property type="entry name" value="HATPase_c"/>
    <property type="match status" value="1"/>
</dbReference>
<evidence type="ECO:0000256" key="5">
    <source>
        <dbReference type="ARBA" id="ARBA00022679"/>
    </source>
</evidence>
<dbReference type="InterPro" id="IPR003661">
    <property type="entry name" value="HisK_dim/P_dom"/>
</dbReference>
<reference evidence="11 12" key="3">
    <citation type="submission" date="2020-08" db="EMBL/GenBank/DDBJ databases">
        <title>Sequencing the genomes of 1000 actinobacteria strains.</title>
        <authorList>
            <person name="Klenk H.-P."/>
        </authorList>
    </citation>
    <scope>NUCLEOTIDE SEQUENCE [LARGE SCALE GENOMIC DNA]</scope>
    <source>
        <strain evidence="11 12">DSM 44772</strain>
    </source>
</reference>
<proteinExistence type="predicted"/>
<evidence type="ECO:0000256" key="4">
    <source>
        <dbReference type="ARBA" id="ARBA00022553"/>
    </source>
</evidence>
<dbReference type="Proteomes" id="UP000549343">
    <property type="component" value="Unassembled WGS sequence"/>
</dbReference>
<dbReference type="SUPFAM" id="SSF55874">
    <property type="entry name" value="ATPase domain of HSP90 chaperone/DNA topoisomerase II/histidine kinase"/>
    <property type="match status" value="1"/>
</dbReference>
<keyword evidence="10" id="KW-0067">ATP-binding</keyword>
<reference evidence="10" key="1">
    <citation type="journal article" date="2014" name="Int. J. Syst. Evol. Microbiol.">
        <title>Complete genome of a new Firmicutes species belonging to the dominant human colonic microbiota ('Ruminococcus bicirculans') reveals two chromosomes and a selective capacity to utilize plant glucans.</title>
        <authorList>
            <consortium name="NISC Comparative Sequencing Program"/>
            <person name="Wegmann U."/>
            <person name="Louis P."/>
            <person name="Goesmann A."/>
            <person name="Henrissat B."/>
            <person name="Duncan S.H."/>
            <person name="Flint H.J."/>
        </authorList>
    </citation>
    <scope>NUCLEOTIDE SEQUENCE</scope>
    <source>
        <strain evidence="10">JCM 10667</strain>
    </source>
</reference>
<evidence type="ECO:0000256" key="8">
    <source>
        <dbReference type="SAM" id="Coils"/>
    </source>
</evidence>
<gene>
    <name evidence="11" type="ORF">F4557_006704</name>
    <name evidence="10" type="ORF">GCM10009546_08990</name>
</gene>
<dbReference type="InterPro" id="IPR036097">
    <property type="entry name" value="HisK_dim/P_sf"/>
</dbReference>
<evidence type="ECO:0000256" key="3">
    <source>
        <dbReference type="ARBA" id="ARBA00012438"/>
    </source>
</evidence>
<keyword evidence="10" id="KW-0547">Nucleotide-binding</keyword>
<keyword evidence="5" id="KW-0808">Transferase</keyword>
<dbReference type="Proteomes" id="UP001501427">
    <property type="component" value="Unassembled WGS sequence"/>
</dbReference>
<dbReference type="EMBL" id="JACHMV010000001">
    <property type="protein sequence ID" value="MBB4778286.1"/>
    <property type="molecule type" value="Genomic_DNA"/>
</dbReference>
<comment type="subcellular location">
    <subcellularLocation>
        <location evidence="2">Cell membrane</location>
    </subcellularLocation>
</comment>